<reference evidence="2" key="1">
    <citation type="submission" date="2016-05" db="EMBL/GenBank/DDBJ databases">
        <title>Comparative genomics of biotechnologically important yeasts.</title>
        <authorList>
            <consortium name="DOE Joint Genome Institute"/>
            <person name="Riley R."/>
            <person name="Haridas S."/>
            <person name="Wolfe K.H."/>
            <person name="Lopes M.R."/>
            <person name="Hittinger C.T."/>
            <person name="Goker M."/>
            <person name="Salamov A."/>
            <person name="Wisecaver J."/>
            <person name="Long T.M."/>
            <person name="Aerts A.L."/>
            <person name="Barry K."/>
            <person name="Choi C."/>
            <person name="Clum A."/>
            <person name="Coughlan A.Y."/>
            <person name="Deshpande S."/>
            <person name="Douglass A.P."/>
            <person name="Hanson S.J."/>
            <person name="Klenk H.-P."/>
            <person name="Labutti K."/>
            <person name="Lapidus A."/>
            <person name="Lindquist E."/>
            <person name="Lipzen A."/>
            <person name="Meier-Kolthoff J.P."/>
            <person name="Ohm R.A."/>
            <person name="Otillar R.P."/>
            <person name="Pangilinan J."/>
            <person name="Peng Y."/>
            <person name="Rokas A."/>
            <person name="Rosa C.A."/>
            <person name="Scheuner C."/>
            <person name="Sibirny A.A."/>
            <person name="Slot J.C."/>
            <person name="Stielow J.B."/>
            <person name="Sun H."/>
            <person name="Kurtzman C.P."/>
            <person name="Blackwell M."/>
            <person name="Grigoriev I.V."/>
            <person name="Jeffries T.W."/>
        </authorList>
    </citation>
    <scope>NUCLEOTIDE SEQUENCE [LARGE SCALE GENOMIC DNA]</scope>
    <source>
        <strain evidence="2">NRRL Y-17324</strain>
    </source>
</reference>
<keyword evidence="2" id="KW-1185">Reference proteome</keyword>
<organism evidence="1 2">
    <name type="scientific">Suhomyces tanzawaensis NRRL Y-17324</name>
    <dbReference type="NCBI Taxonomy" id="984487"/>
    <lineage>
        <taxon>Eukaryota</taxon>
        <taxon>Fungi</taxon>
        <taxon>Dikarya</taxon>
        <taxon>Ascomycota</taxon>
        <taxon>Saccharomycotina</taxon>
        <taxon>Pichiomycetes</taxon>
        <taxon>Debaryomycetaceae</taxon>
        <taxon>Suhomyces</taxon>
    </lineage>
</organism>
<evidence type="ECO:0000313" key="2">
    <source>
        <dbReference type="Proteomes" id="UP000094285"/>
    </source>
</evidence>
<gene>
    <name evidence="1" type="ORF">CANTADRAFT_22504</name>
</gene>
<dbReference type="AlphaFoldDB" id="A0A1E4SG77"/>
<proteinExistence type="predicted"/>
<protein>
    <submittedName>
        <fullName evidence="1">Uncharacterized protein</fullName>
    </submittedName>
</protein>
<dbReference type="GeneID" id="30980964"/>
<dbReference type="RefSeq" id="XP_020063635.1">
    <property type="nucleotide sequence ID" value="XM_020206827.1"/>
</dbReference>
<name>A0A1E4SG77_9ASCO</name>
<evidence type="ECO:0000313" key="1">
    <source>
        <dbReference type="EMBL" id="ODV78513.1"/>
    </source>
</evidence>
<accession>A0A1E4SG77</accession>
<dbReference type="Proteomes" id="UP000094285">
    <property type="component" value="Unassembled WGS sequence"/>
</dbReference>
<sequence>MSGSDSFQQMFGSFTQGDEVDDIWSTPLLSFDELVCPQISLVLGEGFDFTTTRPKRLGNLLLKSKLRSRQICRKVPLRSKILTDNDKLLQYKFYEKHKHTNERDYHKKKLVKLFDSIINGSYPNRSRICVWNRDQLERLDSMD</sequence>
<dbReference type="EMBL" id="KV453913">
    <property type="protein sequence ID" value="ODV78513.1"/>
    <property type="molecule type" value="Genomic_DNA"/>
</dbReference>